<dbReference type="GO" id="GO:0043138">
    <property type="term" value="F:3'-5' DNA helicase activity"/>
    <property type="evidence" value="ECO:0007669"/>
    <property type="project" value="UniProtKB-EC"/>
</dbReference>
<keyword evidence="2" id="KW-1185">Reference proteome</keyword>
<dbReference type="Proteomes" id="UP000233837">
    <property type="component" value="Unassembled WGS sequence"/>
</dbReference>
<keyword evidence="1" id="KW-0067">ATP-binding</keyword>
<dbReference type="STRING" id="906689.A0A2I0X7L1"/>
<dbReference type="Gene3D" id="3.40.50.300">
    <property type="entry name" value="P-loop containing nucleotide triphosphate hydrolases"/>
    <property type="match status" value="1"/>
</dbReference>
<dbReference type="SUPFAM" id="SSF52540">
    <property type="entry name" value="P-loop containing nucleoside triphosphate hydrolases"/>
    <property type="match status" value="1"/>
</dbReference>
<organism evidence="1 2">
    <name type="scientific">Dendrobium catenatum</name>
    <dbReference type="NCBI Taxonomy" id="906689"/>
    <lineage>
        <taxon>Eukaryota</taxon>
        <taxon>Viridiplantae</taxon>
        <taxon>Streptophyta</taxon>
        <taxon>Embryophyta</taxon>
        <taxon>Tracheophyta</taxon>
        <taxon>Spermatophyta</taxon>
        <taxon>Magnoliopsida</taxon>
        <taxon>Liliopsida</taxon>
        <taxon>Asparagales</taxon>
        <taxon>Orchidaceae</taxon>
        <taxon>Epidendroideae</taxon>
        <taxon>Malaxideae</taxon>
        <taxon>Dendrobiinae</taxon>
        <taxon>Dendrobium</taxon>
    </lineage>
</organism>
<proteinExistence type="predicted"/>
<dbReference type="EMBL" id="KZ502070">
    <property type="protein sequence ID" value="PKU83903.1"/>
    <property type="molecule type" value="Genomic_DNA"/>
</dbReference>
<dbReference type="GO" id="GO:0016787">
    <property type="term" value="F:hydrolase activity"/>
    <property type="evidence" value="ECO:0007669"/>
    <property type="project" value="UniProtKB-KW"/>
</dbReference>
<dbReference type="InterPro" id="IPR052247">
    <property type="entry name" value="Meiotic_Crossover_Helicase"/>
</dbReference>
<reference evidence="1 2" key="1">
    <citation type="journal article" date="2016" name="Sci. Rep.">
        <title>The Dendrobium catenatum Lindl. genome sequence provides insights into polysaccharide synthase, floral development and adaptive evolution.</title>
        <authorList>
            <person name="Zhang G.Q."/>
            <person name="Xu Q."/>
            <person name="Bian C."/>
            <person name="Tsai W.C."/>
            <person name="Yeh C.M."/>
            <person name="Liu K.W."/>
            <person name="Yoshida K."/>
            <person name="Zhang L.S."/>
            <person name="Chang S.B."/>
            <person name="Chen F."/>
            <person name="Shi Y."/>
            <person name="Su Y.Y."/>
            <person name="Zhang Y.Q."/>
            <person name="Chen L.J."/>
            <person name="Yin Y."/>
            <person name="Lin M."/>
            <person name="Huang H."/>
            <person name="Deng H."/>
            <person name="Wang Z.W."/>
            <person name="Zhu S.L."/>
            <person name="Zhao X."/>
            <person name="Deng C."/>
            <person name="Niu S.C."/>
            <person name="Huang J."/>
            <person name="Wang M."/>
            <person name="Liu G.H."/>
            <person name="Yang H.J."/>
            <person name="Xiao X.J."/>
            <person name="Hsiao Y.Y."/>
            <person name="Wu W.L."/>
            <person name="Chen Y.Y."/>
            <person name="Mitsuda N."/>
            <person name="Ohme-Takagi M."/>
            <person name="Luo Y.B."/>
            <person name="Van de Peer Y."/>
            <person name="Liu Z.J."/>
        </authorList>
    </citation>
    <scope>NUCLEOTIDE SEQUENCE [LARGE SCALE GENOMIC DNA]</scope>
    <source>
        <tissue evidence="1">The whole plant</tissue>
    </source>
</reference>
<sequence>MQSCFLCGVVNHNGGLCLKNQNLVEGLFTKKDLHVLCATNILAHGVNLPVHTVVIKSTQYFNKKKRCLYLEYHQSLVLQACYKKISVSIIQPMFKLINTQQLNNINKSSNKIIQLKKKLLTQISIATQTKLHKFLYKTPYNHNRNSPTEQPNLRAPQSLFYTSSCNK</sequence>
<protein>
    <submittedName>
        <fullName evidence="1">ATP-dependent DNA helicase HFM1/MER3</fullName>
    </submittedName>
</protein>
<evidence type="ECO:0000313" key="2">
    <source>
        <dbReference type="Proteomes" id="UP000233837"/>
    </source>
</evidence>
<dbReference type="InterPro" id="IPR027417">
    <property type="entry name" value="P-loop_NTPase"/>
</dbReference>
<reference evidence="1 2" key="2">
    <citation type="journal article" date="2017" name="Nature">
        <title>The Apostasia genome and the evolution of orchids.</title>
        <authorList>
            <person name="Zhang G.Q."/>
            <person name="Liu K.W."/>
            <person name="Li Z."/>
            <person name="Lohaus R."/>
            <person name="Hsiao Y.Y."/>
            <person name="Niu S.C."/>
            <person name="Wang J.Y."/>
            <person name="Lin Y.C."/>
            <person name="Xu Q."/>
            <person name="Chen L.J."/>
            <person name="Yoshida K."/>
            <person name="Fujiwara S."/>
            <person name="Wang Z.W."/>
            <person name="Zhang Y.Q."/>
            <person name="Mitsuda N."/>
            <person name="Wang M."/>
            <person name="Liu G.H."/>
            <person name="Pecoraro L."/>
            <person name="Huang H.X."/>
            <person name="Xiao X.J."/>
            <person name="Lin M."/>
            <person name="Wu X.Y."/>
            <person name="Wu W.L."/>
            <person name="Chen Y.Y."/>
            <person name="Chang S.B."/>
            <person name="Sakamoto S."/>
            <person name="Ohme-Takagi M."/>
            <person name="Yagi M."/>
            <person name="Zeng S.J."/>
            <person name="Shen C.Y."/>
            <person name="Yeh C.M."/>
            <person name="Luo Y.B."/>
            <person name="Tsai W.C."/>
            <person name="Van de Peer Y."/>
            <person name="Liu Z.J."/>
        </authorList>
    </citation>
    <scope>NUCLEOTIDE SEQUENCE [LARGE SCALE GENOMIC DNA]</scope>
    <source>
        <tissue evidence="1">The whole plant</tissue>
    </source>
</reference>
<dbReference type="PANTHER" id="PTHR47835:SF3">
    <property type="entry name" value="HELICASE FOR MEIOSIS 1"/>
    <property type="match status" value="1"/>
</dbReference>
<keyword evidence="1" id="KW-0378">Hydrolase</keyword>
<keyword evidence="1" id="KW-0347">Helicase</keyword>
<dbReference type="PANTHER" id="PTHR47835">
    <property type="entry name" value="HFM1, ATP DEPENDENT DNA HELICASE HOMOLOG"/>
    <property type="match status" value="1"/>
</dbReference>
<accession>A0A2I0X7L1</accession>
<gene>
    <name evidence="1" type="ORF">MA16_Dca006378</name>
</gene>
<name>A0A2I0X7L1_9ASPA</name>
<evidence type="ECO:0000313" key="1">
    <source>
        <dbReference type="EMBL" id="PKU83903.1"/>
    </source>
</evidence>
<dbReference type="AlphaFoldDB" id="A0A2I0X7L1"/>
<keyword evidence="1" id="KW-0547">Nucleotide-binding</keyword>